<dbReference type="PROSITE" id="PS50893">
    <property type="entry name" value="ABC_TRANSPORTER_2"/>
    <property type="match status" value="2"/>
</dbReference>
<keyword evidence="4" id="KW-0067">ATP-binding</keyword>
<dbReference type="InterPro" id="IPR013525">
    <property type="entry name" value="ABC2_TM"/>
</dbReference>
<feature type="transmembrane region" description="Helical" evidence="8">
    <location>
        <begin position="3062"/>
        <end position="3092"/>
    </location>
</feature>
<organism evidence="10 11">
    <name type="scientific">Dermatophagoides pteronyssinus</name>
    <name type="common">European house dust mite</name>
    <dbReference type="NCBI Taxonomy" id="6956"/>
    <lineage>
        <taxon>Eukaryota</taxon>
        <taxon>Metazoa</taxon>
        <taxon>Ecdysozoa</taxon>
        <taxon>Arthropoda</taxon>
        <taxon>Chelicerata</taxon>
        <taxon>Arachnida</taxon>
        <taxon>Acari</taxon>
        <taxon>Acariformes</taxon>
        <taxon>Sarcoptiformes</taxon>
        <taxon>Astigmata</taxon>
        <taxon>Psoroptidia</taxon>
        <taxon>Analgoidea</taxon>
        <taxon>Pyroglyphidae</taxon>
        <taxon>Dermatophagoidinae</taxon>
        <taxon>Dermatophagoides</taxon>
    </lineage>
</organism>
<feature type="transmembrane region" description="Helical" evidence="8">
    <location>
        <begin position="3155"/>
        <end position="3176"/>
    </location>
</feature>
<dbReference type="EMBL" id="NJHN03000099">
    <property type="protein sequence ID" value="KAH9415252.1"/>
    <property type="molecule type" value="Genomic_DNA"/>
</dbReference>
<dbReference type="InterPro" id="IPR056264">
    <property type="entry name" value="R2_ABCA1-4-like"/>
</dbReference>
<dbReference type="InterPro" id="IPR003593">
    <property type="entry name" value="AAA+_ATPase"/>
</dbReference>
<feature type="region of interest" description="Disordered" evidence="7">
    <location>
        <begin position="4933"/>
        <end position="4965"/>
    </location>
</feature>
<feature type="transmembrane region" description="Helical" evidence="8">
    <location>
        <begin position="3203"/>
        <end position="3224"/>
    </location>
</feature>
<evidence type="ECO:0000256" key="5">
    <source>
        <dbReference type="ARBA" id="ARBA00022989"/>
    </source>
</evidence>
<feature type="transmembrane region" description="Helical" evidence="8">
    <location>
        <begin position="21"/>
        <end position="44"/>
    </location>
</feature>
<dbReference type="Gene3D" id="3.40.50.300">
    <property type="entry name" value="P-loop containing nucleotide triphosphate hydrolases"/>
    <property type="match status" value="2"/>
</dbReference>
<dbReference type="PANTHER" id="PTHR19229">
    <property type="entry name" value="ATP-BINDING CASSETTE TRANSPORTER SUBFAMILY A ABCA"/>
    <property type="match status" value="1"/>
</dbReference>
<feature type="transmembrane region" description="Helical" evidence="8">
    <location>
        <begin position="3821"/>
        <end position="3844"/>
    </location>
</feature>
<protein>
    <recommendedName>
        <fullName evidence="9">ABC transporter domain-containing protein</fullName>
    </recommendedName>
</protein>
<feature type="transmembrane region" description="Helical" evidence="8">
    <location>
        <begin position="3017"/>
        <end position="3038"/>
    </location>
</feature>
<feature type="region of interest" description="Disordered" evidence="7">
    <location>
        <begin position="4713"/>
        <end position="4738"/>
    </location>
</feature>
<feature type="transmembrane region" description="Helical" evidence="8">
    <location>
        <begin position="4283"/>
        <end position="4300"/>
    </location>
</feature>
<keyword evidence="5 8" id="KW-1133">Transmembrane helix</keyword>
<feature type="compositionally biased region" description="Low complexity" evidence="7">
    <location>
        <begin position="4371"/>
        <end position="4387"/>
    </location>
</feature>
<dbReference type="Pfam" id="PF12698">
    <property type="entry name" value="ABC2_membrane_3"/>
    <property type="match status" value="2"/>
</dbReference>
<evidence type="ECO:0000256" key="6">
    <source>
        <dbReference type="ARBA" id="ARBA00023136"/>
    </source>
</evidence>
<gene>
    <name evidence="10" type="ORF">DERP_006346</name>
</gene>
<name>A0ABQ8IY65_DERPT</name>
<feature type="domain" description="ABC transporter" evidence="9">
    <location>
        <begin position="3392"/>
        <end position="3629"/>
    </location>
</feature>
<feature type="transmembrane region" description="Helical" evidence="8">
    <location>
        <begin position="4084"/>
        <end position="4106"/>
    </location>
</feature>
<keyword evidence="3" id="KW-0547">Nucleotide-binding</keyword>
<proteinExistence type="predicted"/>
<feature type="compositionally biased region" description="Polar residues" evidence="7">
    <location>
        <begin position="4717"/>
        <end position="4731"/>
    </location>
</feature>
<accession>A0ABQ8IY65</accession>
<feature type="transmembrane region" description="Helical" evidence="8">
    <location>
        <begin position="4126"/>
        <end position="4152"/>
    </location>
</feature>
<feature type="region of interest" description="Disordered" evidence="7">
    <location>
        <begin position="4354"/>
        <end position="4387"/>
    </location>
</feature>
<evidence type="ECO:0000256" key="8">
    <source>
        <dbReference type="SAM" id="Phobius"/>
    </source>
</evidence>
<dbReference type="InterPro" id="IPR026082">
    <property type="entry name" value="ABCA"/>
</dbReference>
<evidence type="ECO:0000256" key="1">
    <source>
        <dbReference type="ARBA" id="ARBA00004141"/>
    </source>
</evidence>
<keyword evidence="2 8" id="KW-0812">Transmembrane</keyword>
<evidence type="ECO:0000256" key="3">
    <source>
        <dbReference type="ARBA" id="ARBA00022741"/>
    </source>
</evidence>
<comment type="caution">
    <text evidence="10">The sequence shown here is derived from an EMBL/GenBank/DDBJ whole genome shotgun (WGS) entry which is preliminary data.</text>
</comment>
<feature type="transmembrane region" description="Helical" evidence="8">
    <location>
        <begin position="4164"/>
        <end position="4185"/>
    </location>
</feature>
<feature type="transmembrane region" description="Helical" evidence="8">
    <location>
        <begin position="3125"/>
        <end position="3149"/>
    </location>
</feature>
<sequence>MAFFKQLRLLLRHKILLRRRQPTILILELFWPAFVFFTILIARWQFPPTFIQTCYYNAKALPSAGLVNLLQSHICSMDNPCLNREQYEEVPNYPNATIHLIVDQILPLLTDKNVTNVINDLPKGIRLIAAIIDTLSIPSVQRLLENGFPLRSMLRSSGWKHVQQQLNRLELSLVPFYPDLDLVIEHSSSSASLSLPSLSWDDHNQTIQKDSKGRTYDILVNAHLNLMRFGIHSDSGNHQSFRSFRDVICDHNELEKFLIIPNRPNSADDIRFLSRHLCLLEQKDLYYLFDLVQDNIDFVNILQQLSLVFRSVGLDEHQQHLNNIRSMITTIDQANIFPSMTALRNTSWLYDLPSLFDVLRSGEIDVQTLLKIVNDIEPIFGDGVGDKSSVDENEQLENQRQNQRIEYLMRLYDSDDSSLKTIAHTAIGSLSSSTDETIDLNDDDYSFDNEDETISLTNDSKFPVEHKEMTILHNIDDLDTSETANVNLLSIAATNYPTDSLGRRFLPKLLANMDKFIDGAEKFTRTPQWNSLLNAFQGLQMMLEMTASNGQQQFSSTNIEQFIINFPKNIQALTNFFNSIVPEKFQPLVLPLFNLVQRIADSMLQHLSGAFTRALNEDKIYYFDKLVQLLIASMNNGTLPRKCFDMQHAMCDFDQFQSVFIKNIDDETGEIIVMVDEDIGTLQGIQELGCIFFGQNYLKQNVEESTPILAKLYYTLSALNDTNQLSSSLAALGNSTMENKSTSTTNTDDDTVFWNNFTTRMLEVYLLATKSVNANAWSSMMQQMSYVWKRNRLFDRIILSSRVLQLTANCFTPERIMNSPIWFHIQRKNIIINEILNLVIDEINQAVENEALNVQQLSMGSPTLHYFLHKNLHLLPVLMDSIFDTLFFNLPRFVERIFQLSNAFMSNWPCNHFSIVDLLAIQNEKYRSEIYSVENFLCHQYHMNEGDYGRIIDELISPNNNQSRGAPLIRVLQNKSNNLSMIYEHVPPLDWVEAAHSVSMIKESAEKLIFADNNWIWFPEVDRLDSSIRQSFGRARLIFQQFYNQGMAGLFTYVGDIFTPFAIRYMSLNETFSQICDYGVSGILMAPVVNDKEWRCFFVSSKFASYSLQQLLELLNQVLTNFLHNNNQCRIFDIDDNGGGGGNYSNKSYNQILFLSDHIAEIIELIMNQLLLGDMNQITNAKSLQDIICNSNINLDIFNTNHSLYLDIRQTLCGLPEQFTNCFQLTMPKKWIETSNHLNFTWYTQSLAELSNKSSFVDAYRSVYRFLTLFGQFSPRFMNQLLSRFESTNINHNHGQHFIQKVLKRMNQMQQFRGKRFTYVMQSISLELYRIWFTNGKISQLPIYHEEKRDLMMALIYALNELPVRLRQRYKLGGIHFRSTVSNNNNKNNTNDYDDDIHLQIDLLDSLLDWLDSHLLTITDTILQTIILDRQRLNRLFHNKFDTVSIWRSFCRAPISQYFIVDNEISSLSHKAKDEICSMDFNSVYNQWFRHSKHYLSNYSNSELIGLLLKETGSTIDLILNDPVYKRDFLKTEDWQIIITKLNRLIDHSDNFGMKILSMIEGFFKEILSHSTIESIHRIIVHLKCGLNTIPLQGLNWDIVPKIYANQTDIMALYSTFNSAFTLSSLGLNTFLSQTKFYNHIQMSMKYGNYRRGFCHIENEQEFQEVFAIVPQSSANEIIFALRNLQTLLCDRKSSGQFWRNINPISKCLWSPIKVESFSNDLQSLMEHFQKSIKFHKSINHNNNDHEMIPPILDQKQWNRFFKWWQEEISPYPNSGRTLTLMRAFQLIDSFADEHVIWKAFYRLTYFTSEMFAYSFRALQSTYTIYPIQPDMKWITNHKSIKISSHQSPKKTLSSLLTSTVSNLIFPEVNHFITFATFRQLRWIRHISHYFAQHPGILHDELCPTLNNFSNHRDNSPIIVDEDFNDLLLLLCHNHPSDWIYSLTFKSNLFNIKASPRPKFISHRKIRERIGKLTQVLARMFDYNSDKNNQKLDHVIRFLKLKQLESIENVAGTGDILIQTILAKTQQNNRTITAISFKELLWTSWRSVPSLLDTVDQYICSYKQMNQSTNNETLSSIVVDDDTMMDREFEYHPKAPDMKIVMCEMPGWNFDQAYTYLSKHLDLKNMLAVFASSSSSHDVVDDSQQSTTSTKYHQQCVTPLRFLSRWIDVGQDIFQQMYSSKFWSELKSCRKRRLISLLASTKSSNTFLLGHSLRYVRFMNKLLTTIDKFSHENKGVSWNNVRQLWQTFSFFILNQVPAYVPITDIVRNDVNLSEYLNATLDRISTLSRSRAKQAIRLLTDSMLDVNAISWNNFSNIALKEMICKQKESVKFLDSKNNYLPIIVKTINQTQLNLDINEQESLYDTLCHNSDQLMPIIDSLMAVIDHDSVTNRLTRLQRTELARSNWINDVLIPELTEMWTSGVLIDIGNKMGIIHQQQTDPFKSGESSSQKGINHLLISFVSMTRAQNFNKLYDTIKQTVEKLSPKFHKGAIVDSLNRILDGIQSLQQLAEHGLFQIKYQIHDLLVNADNVKIFLEKNLAIDRHLVEQIMNASIDLSEFIQMSARVRFDSSAFCNQTLLFDELKLQLPLANDDDMMMKYQQQQFTINNFVTEDFKFNNQILNQLVIRRLTYNIVNLIQNSLLKKAKIESSQIPKALNAIKASSEAMPYIKSYIKHMTTSFDHLDESIIRTNLHNISLSMASDLIGKIICGGSNPSLNREIKLLKVKVEQPKILSTNERNVFNSDFCLDGYRQIMQIQGGPVIWNFLKPILVGKILYTPKAPFTDMIMGQMNSTLKFMPRMVEMLHAWAQTLSSLESFYHQSDVNNRMNHVKHLIQSVFINGEADGLFTDFDTFSLIEKLTKSGNILAIVKLIGQVANCASFDRFVGVNDEIELEEMARNLTRSHQFIAGIVFVGKQQDYLDKNTLPNNIEYKIRIDIDFVPSTKALKSRIWEPGPRDHYLDDMQYMHGFVQIQEMIDRSIMALLTNQTNQQQRLPIDPEVHLQQQPYLCYGSDKYGNYIRSLAPLITTMAWIFLIAYLIREHVLERELHLEEVMRVMGLKSGVAWLTWFILGISIMTFATICAILLLFVGQLIPASDPILLFLFFMVFNVSLLMFCYMISSFFRTATIAALSGIVAYLASFLPFMVAITLENEMSFMQKIFTCLSMSTSFCFGMMYMTRFEVQGVGMQWNNLWHSPMQGDTMNVGTAIIMMAIDSLIYFIIAWYISHVHPPGNNARRYPALFFLSFSYWKNDFLRSFGFGEDHTPPTSTLRNTGHMNHKDLLPYSMNNDCHDERIKNDEDNTSITLENDDAFNIVDPDEWKSLSSKAFFNFNHDDNQMIADGTLKTISGTLKKAIHHHHNNHHIDCTTLTRKASQQSNQSTSSSIISQNPLGMEINGLYVIYNEHSNRTKHIAVSNLNLNLKEGQITTILGRNGAGKTTTINVLTGQMPPTSGTVTIYGYRIPDDFSHARRLLGYCPQYNTLFDDLTVREHLLFFAELKGLLQDSKTIENDVNEILHNMGLWNLQHQMAKHLSGGLKRRLCVALAFVGGSKLIILDEPTASVDPVARRRIWDLIVQQKRSRTILLTTHHMDEADILSDEVAVIYRGKLLCIGSPLLLKSKYGCGYRLTVSRQGDLLDCDSFTNLQQIEHGDEEESNVNSFDSRITIRPRSEVEKLMAFTKCLIPNASFVEDNNGQVILSLPQLDDHGIAHDYSTFFRCLDSNIRTLGFGSYGVTSTTLEEVFLTLCSLEELNMPVDEAKLAVARRLSHQANSYCQNTDTMMNQCSTNNPVQSDIQMDSGIRLKSRQLYALFKKRFLHMIRDWKLLFCTLFLPCLFIAFAMAMTLIKPSFAPDPALPLVPHIYGHSTVSFLHNHPRHGNFTEKFQMLEQELLESNDNQTVDCLQPRDKWRTAKCPIMKNKFESPLPVHLITLKGAAWDRNSRSSCKCPDCFHDIHTMSHFIPIPRQNAYGWFYNLSKLIDINQFLLRTQPEFMDRRWGGWSFRSIRSQQQRTTMPKRRIVKVWYDNNGFHTMPSYLNTINNALLRANLKAIGQTNSSYRITTYSHPLHVRSNQLGDQSVMQQAGDAGIAIIILVGFIFIPTSFVFYIVRERICEEKHLQKTFGVGPLLYWLSSLFWDLTILIIAIGFASAIIGFFRLPIYMSRLNLPAILTLLFFFGWAMINLVYLMEKCFDEPSIAFMGIYCLSLFIGIHTMVMRLMIDVFKLIEITPTIYQWFEKIAIFLPPYLLLSGIVDVHRNQLFADIFTLFDQDTYVNPFSYELLGRHFTIFAIQGLLFFIINLAIECDLICKISAIFKFNHRRSFGPSRIGNQLDDQNEDSDVADERRRVHMAFGLPVPVQNSSCNSPESSRKVSSDCQSTTSSLSSHSVTSPSSDILRVFNVTKLFENMFGYRSAVNNITFSVPRGECFGLLGVNGAGKTTLFRIITGQVKATTGETMFNGRNIREALANNYHNESIGYCPQADALDGFLTPIEHLTIYAHLRGIPRHQVSKFVKESIDKFQLQMHSTMPVQALSRGNRRKLCLAIAMLGRPQLILLDEPTSGLDPQSRRHVCQNIQDAIRDRRSILLTSHSMEECDILCSRLAIMVNGRFKCIGSPQYLKHKFGTGYIITLRLSEIKGNFNEAIEFIRENFPQSVLRAHHHTMLEFNLPTNEILLSNIFQVLQNAQTLLSLQDYSVSQTTLDQVFVTFANQQVNDFDGQQDGSNNDKTMINSKNSEQDSKRSSFLTAHDAKHQIKRHASMLVSLCRESPCTRSTNVNHNNNCSNKTIKSSIQWQSKHRHASLCNDRRNSPLTAKILHRRQSIERQQRLKSKSPPSKIMDIVDCNASLSIKNNLLMNGKSKLNGNMLVHRHSFRDSMPSVIWRDHHHHHPRFNQNPHRQAPISSIHNGSSHIYPNLVYETPISPPCRYCTISTTNHYQPHPHPHSHHNHHHRQQQGVKSAKSRHRQMKP</sequence>
<evidence type="ECO:0000256" key="7">
    <source>
        <dbReference type="SAM" id="MobiDB-lite"/>
    </source>
</evidence>
<feature type="domain" description="ABC transporter" evidence="9">
    <location>
        <begin position="4393"/>
        <end position="4629"/>
    </location>
</feature>
<dbReference type="InterPro" id="IPR003439">
    <property type="entry name" value="ABC_transporter-like_ATP-bd"/>
</dbReference>
<feature type="transmembrane region" description="Helical" evidence="8">
    <location>
        <begin position="4197"/>
        <end position="4217"/>
    </location>
</feature>
<dbReference type="Pfam" id="PF23321">
    <property type="entry name" value="R1_ABCA1"/>
    <property type="match status" value="1"/>
</dbReference>
<feature type="compositionally biased region" description="Basic residues" evidence="7">
    <location>
        <begin position="4956"/>
        <end position="4965"/>
    </location>
</feature>
<evidence type="ECO:0000256" key="4">
    <source>
        <dbReference type="ARBA" id="ARBA00022840"/>
    </source>
</evidence>
<feature type="compositionally biased region" description="Polar residues" evidence="7">
    <location>
        <begin position="4355"/>
        <end position="4364"/>
    </location>
</feature>
<comment type="subcellular location">
    <subcellularLocation>
        <location evidence="1">Membrane</location>
        <topology evidence="1">Multi-pass membrane protein</topology>
    </subcellularLocation>
</comment>
<evidence type="ECO:0000256" key="2">
    <source>
        <dbReference type="ARBA" id="ARBA00022692"/>
    </source>
</evidence>
<dbReference type="Proteomes" id="UP000887458">
    <property type="component" value="Unassembled WGS sequence"/>
</dbReference>
<dbReference type="SUPFAM" id="SSF52540">
    <property type="entry name" value="P-loop containing nucleoside triphosphate hydrolases"/>
    <property type="match status" value="2"/>
</dbReference>
<dbReference type="Pfam" id="PF00005">
    <property type="entry name" value="ABC_tran"/>
    <property type="match status" value="2"/>
</dbReference>
<feature type="compositionally biased region" description="Basic residues" evidence="7">
    <location>
        <begin position="4935"/>
        <end position="4949"/>
    </location>
</feature>
<evidence type="ECO:0000259" key="9">
    <source>
        <dbReference type="PROSITE" id="PS50893"/>
    </source>
</evidence>
<feature type="transmembrane region" description="Helical" evidence="8">
    <location>
        <begin position="3098"/>
        <end position="3118"/>
    </location>
</feature>
<dbReference type="PANTHER" id="PTHR19229:SF250">
    <property type="entry name" value="ABC TRANSPORTER DOMAIN-CONTAINING PROTEIN-RELATED"/>
    <property type="match status" value="1"/>
</dbReference>
<keyword evidence="6 8" id="KW-0472">Membrane</keyword>
<reference evidence="10 11" key="2">
    <citation type="journal article" date="2022" name="Mol. Biol. Evol.">
        <title>Comparative Genomics Reveals Insights into the Divergent Evolution of Astigmatic Mites and Household Pest Adaptations.</title>
        <authorList>
            <person name="Xiong Q."/>
            <person name="Wan A.T."/>
            <person name="Liu X."/>
            <person name="Fung C.S."/>
            <person name="Xiao X."/>
            <person name="Malainual N."/>
            <person name="Hou J."/>
            <person name="Wang L."/>
            <person name="Wang M."/>
            <person name="Yang K.Y."/>
            <person name="Cui Y."/>
            <person name="Leung E.L."/>
            <person name="Nong W."/>
            <person name="Shin S.K."/>
            <person name="Au S.W."/>
            <person name="Jeong K.Y."/>
            <person name="Chew F.T."/>
            <person name="Hui J.H."/>
            <person name="Leung T.F."/>
            <person name="Tungtrongchitr A."/>
            <person name="Zhong N."/>
            <person name="Liu Z."/>
            <person name="Tsui S.K."/>
        </authorList>
    </citation>
    <scope>NUCLEOTIDE SEQUENCE [LARGE SCALE GENOMIC DNA]</scope>
    <source>
        <strain evidence="10">Derp</strain>
    </source>
</reference>
<reference evidence="10 11" key="1">
    <citation type="journal article" date="2018" name="J. Allergy Clin. Immunol.">
        <title>High-quality assembly of Dermatophagoides pteronyssinus genome and transcriptome reveals a wide range of novel allergens.</title>
        <authorList>
            <person name="Liu X.Y."/>
            <person name="Yang K.Y."/>
            <person name="Wang M.Q."/>
            <person name="Kwok J.S."/>
            <person name="Zeng X."/>
            <person name="Yang Z."/>
            <person name="Xiao X.J."/>
            <person name="Lau C.P."/>
            <person name="Li Y."/>
            <person name="Huang Z.M."/>
            <person name="Ba J.G."/>
            <person name="Yim A.K."/>
            <person name="Ouyang C.Y."/>
            <person name="Ngai S.M."/>
            <person name="Chan T.F."/>
            <person name="Leung E.L."/>
            <person name="Liu L."/>
            <person name="Liu Z.G."/>
            <person name="Tsui S.K."/>
        </authorList>
    </citation>
    <scope>NUCLEOTIDE SEQUENCE [LARGE SCALE GENOMIC DNA]</scope>
    <source>
        <strain evidence="10">Derp</strain>
    </source>
</reference>
<evidence type="ECO:0000313" key="11">
    <source>
        <dbReference type="Proteomes" id="UP000887458"/>
    </source>
</evidence>
<dbReference type="InterPro" id="IPR027417">
    <property type="entry name" value="P-loop_NTPase"/>
</dbReference>
<keyword evidence="11" id="KW-1185">Reference proteome</keyword>
<dbReference type="SMART" id="SM00382">
    <property type="entry name" value="AAA"/>
    <property type="match status" value="2"/>
</dbReference>
<evidence type="ECO:0000313" key="10">
    <source>
        <dbReference type="EMBL" id="KAH9415252.1"/>
    </source>
</evidence>
<dbReference type="CDD" id="cd03263">
    <property type="entry name" value="ABC_subfamily_A"/>
    <property type="match status" value="2"/>
</dbReference>